<keyword evidence="1" id="KW-0472">Membrane</keyword>
<keyword evidence="1" id="KW-1133">Transmembrane helix</keyword>
<sequence length="45" mass="4942">MVYSSLNSLVLLSANTVEFWQFSPLGLFTLMSLLVLLALLVVLGQ</sequence>
<dbReference type="Proteomes" id="UP000000268">
    <property type="component" value="Chromosome"/>
</dbReference>
<evidence type="ECO:0000313" key="3">
    <source>
        <dbReference type="Proteomes" id="UP000000268"/>
    </source>
</evidence>
<keyword evidence="3" id="KW-1185">Reference proteome</keyword>
<reference evidence="2 3" key="1">
    <citation type="journal article" date="2008" name="Proc. Natl. Acad. Sci. U.S.A.">
        <title>Niche adaptation and genome expansion in the chlorophyll d-producing cyanobacterium Acaryochloris marina.</title>
        <authorList>
            <person name="Swingley W.D."/>
            <person name="Chen M."/>
            <person name="Cheung P.C."/>
            <person name="Conrad A.L."/>
            <person name="Dejesa L.C."/>
            <person name="Hao J."/>
            <person name="Honchak B.M."/>
            <person name="Karbach L.E."/>
            <person name="Kurdoglu A."/>
            <person name="Lahiri S."/>
            <person name="Mastrian S.D."/>
            <person name="Miyashita H."/>
            <person name="Page L."/>
            <person name="Ramakrishna P."/>
            <person name="Satoh S."/>
            <person name="Sattley W.M."/>
            <person name="Shimada Y."/>
            <person name="Taylor H.L."/>
            <person name="Tomo T."/>
            <person name="Tsuchiya T."/>
            <person name="Wang Z.T."/>
            <person name="Raymond J."/>
            <person name="Mimuro M."/>
            <person name="Blankenship R.E."/>
            <person name="Touchman J.W."/>
        </authorList>
    </citation>
    <scope>NUCLEOTIDE SEQUENCE [LARGE SCALE GENOMIC DNA]</scope>
    <source>
        <strain evidence="3">MBIC 11017</strain>
    </source>
</reference>
<evidence type="ECO:0000313" key="2">
    <source>
        <dbReference type="EMBL" id="ABW30681.1"/>
    </source>
</evidence>
<dbReference type="AlphaFoldDB" id="B0BZD6"/>
<protein>
    <submittedName>
        <fullName evidence="2">Uncharacterized protein</fullName>
    </submittedName>
</protein>
<feature type="transmembrane region" description="Helical" evidence="1">
    <location>
        <begin position="20"/>
        <end position="43"/>
    </location>
</feature>
<gene>
    <name evidence="2" type="ordered locus">AM1_5736</name>
</gene>
<proteinExistence type="predicted"/>
<dbReference type="HOGENOM" id="CLU_3194733_0_0_3"/>
<name>B0BZD6_ACAM1</name>
<keyword evidence="1" id="KW-0812">Transmembrane</keyword>
<dbReference type="KEGG" id="amr:AM1_5736"/>
<evidence type="ECO:0000256" key="1">
    <source>
        <dbReference type="SAM" id="Phobius"/>
    </source>
</evidence>
<organism evidence="2 3">
    <name type="scientific">Acaryochloris marina (strain MBIC 11017)</name>
    <dbReference type="NCBI Taxonomy" id="329726"/>
    <lineage>
        <taxon>Bacteria</taxon>
        <taxon>Bacillati</taxon>
        <taxon>Cyanobacteriota</taxon>
        <taxon>Cyanophyceae</taxon>
        <taxon>Acaryochloridales</taxon>
        <taxon>Acaryochloridaceae</taxon>
        <taxon>Acaryochloris</taxon>
    </lineage>
</organism>
<dbReference type="EMBL" id="CP000828">
    <property type="protein sequence ID" value="ABW30681.1"/>
    <property type="molecule type" value="Genomic_DNA"/>
</dbReference>
<accession>B0BZD6</accession>